<dbReference type="Proteomes" id="UP000030765">
    <property type="component" value="Unassembled WGS sequence"/>
</dbReference>
<dbReference type="EMBL" id="ATLV01025116">
    <property type="status" value="NOT_ANNOTATED_CDS"/>
    <property type="molecule type" value="Genomic_DNA"/>
</dbReference>
<keyword evidence="3" id="KW-1185">Reference proteome</keyword>
<dbReference type="VEuPathDB" id="VectorBase:ASIC020296"/>
<accession>A0A084WPP6</accession>
<reference evidence="2" key="2">
    <citation type="submission" date="2020-05" db="UniProtKB">
        <authorList>
            <consortium name="EnsemblMetazoa"/>
        </authorList>
    </citation>
    <scope>IDENTIFICATION</scope>
</reference>
<proteinExistence type="predicted"/>
<evidence type="ECO:0000313" key="1">
    <source>
        <dbReference type="EMBL" id="KFB52190.1"/>
    </source>
</evidence>
<gene>
    <name evidence="1" type="ORF">ZHAS_00020296</name>
</gene>
<evidence type="ECO:0000313" key="2">
    <source>
        <dbReference type="EnsemblMetazoa" id="ASIC020296-PA"/>
    </source>
</evidence>
<name>A0A084WPP6_ANOSI</name>
<dbReference type="EnsemblMetazoa" id="ASIC020296-RA">
    <property type="protein sequence ID" value="ASIC020296-PA"/>
    <property type="gene ID" value="ASIC020296"/>
</dbReference>
<sequence>MWYTFSYTVSVGGFRTTEGSLPLCCRSIRWGWKISRSGCGTLTAGERTAIVRGYKSMERVESETSLQYSSVYVGSI</sequence>
<protein>
    <submittedName>
        <fullName evidence="1 2">Uncharacterized protein</fullName>
    </submittedName>
</protein>
<dbReference type="AlphaFoldDB" id="A0A084WPP6"/>
<reference evidence="1 3" key="1">
    <citation type="journal article" date="2014" name="BMC Genomics">
        <title>Genome sequence of Anopheles sinensis provides insight into genetics basis of mosquito competence for malaria parasites.</title>
        <authorList>
            <person name="Zhou D."/>
            <person name="Zhang D."/>
            <person name="Ding G."/>
            <person name="Shi L."/>
            <person name="Hou Q."/>
            <person name="Ye Y."/>
            <person name="Xu Y."/>
            <person name="Zhou H."/>
            <person name="Xiong C."/>
            <person name="Li S."/>
            <person name="Yu J."/>
            <person name="Hong S."/>
            <person name="Yu X."/>
            <person name="Zou P."/>
            <person name="Chen C."/>
            <person name="Chang X."/>
            <person name="Wang W."/>
            <person name="Lv Y."/>
            <person name="Sun Y."/>
            <person name="Ma L."/>
            <person name="Shen B."/>
            <person name="Zhu C."/>
        </authorList>
    </citation>
    <scope>NUCLEOTIDE SEQUENCE [LARGE SCALE GENOMIC DNA]</scope>
</reference>
<evidence type="ECO:0000313" key="3">
    <source>
        <dbReference type="Proteomes" id="UP000030765"/>
    </source>
</evidence>
<organism evidence="1">
    <name type="scientific">Anopheles sinensis</name>
    <name type="common">Mosquito</name>
    <dbReference type="NCBI Taxonomy" id="74873"/>
    <lineage>
        <taxon>Eukaryota</taxon>
        <taxon>Metazoa</taxon>
        <taxon>Ecdysozoa</taxon>
        <taxon>Arthropoda</taxon>
        <taxon>Hexapoda</taxon>
        <taxon>Insecta</taxon>
        <taxon>Pterygota</taxon>
        <taxon>Neoptera</taxon>
        <taxon>Endopterygota</taxon>
        <taxon>Diptera</taxon>
        <taxon>Nematocera</taxon>
        <taxon>Culicoidea</taxon>
        <taxon>Culicidae</taxon>
        <taxon>Anophelinae</taxon>
        <taxon>Anopheles</taxon>
    </lineage>
</organism>
<dbReference type="EMBL" id="KE525369">
    <property type="protein sequence ID" value="KFB52190.1"/>
    <property type="molecule type" value="Genomic_DNA"/>
</dbReference>